<dbReference type="InterPro" id="IPR034392">
    <property type="entry name" value="TatSF1-like_RRM1"/>
</dbReference>
<keyword evidence="2" id="KW-0507">mRNA processing</keyword>
<sequence length="523" mass="58970">MADGRSMMHPKKLQSLIENGELQGDTMVWADGMSGWKKVNDVPNLKQFLPEDDPSLSMGAAMRQAAETTQWYYLNAQQEQQGPFDPSVVRSLIAHGTLQGDTLLWCKDMGETWSPIKDLTDFEQDLKRAKENPKSAGDGKPLPPAATGWYYRDKYRAQKGPVNEAALGKLMETKELTGDSLVWKDGMKEWSAINTLPELATLALTSMLPEEARMKIKEEEEKLALSGGGAGAAATGAAATASEENAKEGEDEKAGQKRKRKKKKTKKWKKFENTPHVYVQGLPPDASLQEIHDHFKKAGLIVKLPSGEPKIKMYKDKSGKPKGDGLVSYMKVESVPLAIQFLHESEIRPGFKLTVQKAEFQQKGDKFIARKKTKTDIKFQKFAAQQALDWDEDGLREIKGFRIVILMYMFDPKEAGPEPEKFYHELKVEVGMEVEKQCGEIEKLTVFEHNPDGVIAVKFKSGASAAKCIEIMDGRFFGQRKIKCFYFDGKTNYKVEESEESRKKRDEEYQKWMMGEQDSKTKA</sequence>
<reference evidence="9" key="1">
    <citation type="submission" date="2021-01" db="EMBL/GenBank/DDBJ databases">
        <authorList>
            <person name="Corre E."/>
            <person name="Pelletier E."/>
            <person name="Niang G."/>
            <person name="Scheremetjew M."/>
            <person name="Finn R."/>
            <person name="Kale V."/>
            <person name="Holt S."/>
            <person name="Cochrane G."/>
            <person name="Meng A."/>
            <person name="Brown T."/>
            <person name="Cohen L."/>
        </authorList>
    </citation>
    <scope>NUCLEOTIDE SEQUENCE</scope>
    <source>
        <strain evidence="9">CCCM811</strain>
    </source>
</reference>
<evidence type="ECO:0000256" key="5">
    <source>
        <dbReference type="ARBA" id="ARBA00023187"/>
    </source>
</evidence>
<dbReference type="Gene3D" id="3.30.1490.40">
    <property type="match status" value="1"/>
</dbReference>
<dbReference type="GO" id="GO:0000398">
    <property type="term" value="P:mRNA splicing, via spliceosome"/>
    <property type="evidence" value="ECO:0007669"/>
    <property type="project" value="InterPro"/>
</dbReference>
<feature type="compositionally biased region" description="Basic and acidic residues" evidence="7">
    <location>
        <begin position="497"/>
        <end position="510"/>
    </location>
</feature>
<dbReference type="InterPro" id="IPR012677">
    <property type="entry name" value="Nucleotide-bd_a/b_plait_sf"/>
</dbReference>
<feature type="compositionally biased region" description="Low complexity" evidence="7">
    <location>
        <begin position="232"/>
        <end position="243"/>
    </location>
</feature>
<evidence type="ECO:0000259" key="8">
    <source>
        <dbReference type="PROSITE" id="PS50102"/>
    </source>
</evidence>
<dbReference type="EMBL" id="HBIV01032936">
    <property type="protein sequence ID" value="CAE0671822.1"/>
    <property type="molecule type" value="Transcribed_RNA"/>
</dbReference>
<dbReference type="InterPro" id="IPR035979">
    <property type="entry name" value="RBD_domain_sf"/>
</dbReference>
<dbReference type="PANTHER" id="PTHR15608">
    <property type="entry name" value="SPLICING FACTOR U2AF-ASSOCIATED PROTEIN 2"/>
    <property type="match status" value="1"/>
</dbReference>
<keyword evidence="3" id="KW-0677">Repeat</keyword>
<feature type="compositionally biased region" description="Basic residues" evidence="7">
    <location>
        <begin position="256"/>
        <end position="268"/>
    </location>
</feature>
<accession>A0A7S4DUP5</accession>
<evidence type="ECO:0000256" key="1">
    <source>
        <dbReference type="ARBA" id="ARBA00007747"/>
    </source>
</evidence>
<dbReference type="AlphaFoldDB" id="A0A7S4DUP5"/>
<evidence type="ECO:0000256" key="3">
    <source>
        <dbReference type="ARBA" id="ARBA00022737"/>
    </source>
</evidence>
<protein>
    <recommendedName>
        <fullName evidence="8">RRM domain-containing protein</fullName>
    </recommendedName>
</protein>
<dbReference type="SUPFAM" id="SSF55277">
    <property type="entry name" value="GYF domain"/>
    <property type="match status" value="1"/>
</dbReference>
<feature type="region of interest" description="Disordered" evidence="7">
    <location>
        <begin position="226"/>
        <end position="268"/>
    </location>
</feature>
<gene>
    <name evidence="9" type="ORF">LGLO00237_LOCUS23471</name>
</gene>
<evidence type="ECO:0000256" key="7">
    <source>
        <dbReference type="SAM" id="MobiDB-lite"/>
    </source>
</evidence>
<dbReference type="PANTHER" id="PTHR15608:SF0">
    <property type="entry name" value="HIV TAT-SPECIFIC FACTOR 1"/>
    <property type="match status" value="1"/>
</dbReference>
<dbReference type="PROSITE" id="PS50102">
    <property type="entry name" value="RRM"/>
    <property type="match status" value="1"/>
</dbReference>
<dbReference type="SMART" id="SM00360">
    <property type="entry name" value="RRM"/>
    <property type="match status" value="2"/>
</dbReference>
<dbReference type="GO" id="GO:0005686">
    <property type="term" value="C:U2 snRNP"/>
    <property type="evidence" value="ECO:0007669"/>
    <property type="project" value="TreeGrafter"/>
</dbReference>
<dbReference type="GO" id="GO:0005684">
    <property type="term" value="C:U2-type spliceosomal complex"/>
    <property type="evidence" value="ECO:0007669"/>
    <property type="project" value="TreeGrafter"/>
</dbReference>
<dbReference type="GO" id="GO:0003723">
    <property type="term" value="F:RNA binding"/>
    <property type="evidence" value="ECO:0007669"/>
    <property type="project" value="UniProtKB-UniRule"/>
</dbReference>
<evidence type="ECO:0000313" key="9">
    <source>
        <dbReference type="EMBL" id="CAE0671822.1"/>
    </source>
</evidence>
<dbReference type="InterPro" id="IPR025640">
    <property type="entry name" value="GYF_2"/>
</dbReference>
<keyword evidence="5" id="KW-0508">mRNA splicing</keyword>
<organism evidence="9">
    <name type="scientific">Lotharella globosa</name>
    <dbReference type="NCBI Taxonomy" id="91324"/>
    <lineage>
        <taxon>Eukaryota</taxon>
        <taxon>Sar</taxon>
        <taxon>Rhizaria</taxon>
        <taxon>Cercozoa</taxon>
        <taxon>Chlorarachniophyceae</taxon>
        <taxon>Lotharella</taxon>
    </lineage>
</organism>
<dbReference type="Gene3D" id="3.30.70.330">
    <property type="match status" value="2"/>
</dbReference>
<dbReference type="SUPFAM" id="SSF54928">
    <property type="entry name" value="RNA-binding domain, RBD"/>
    <property type="match status" value="1"/>
</dbReference>
<keyword evidence="4 6" id="KW-0694">RNA-binding</keyword>
<evidence type="ECO:0000256" key="2">
    <source>
        <dbReference type="ARBA" id="ARBA00022664"/>
    </source>
</evidence>
<name>A0A7S4DUP5_9EUKA</name>
<comment type="similarity">
    <text evidence="1">Belongs to the HTATSF1 family.</text>
</comment>
<dbReference type="InterPro" id="IPR000504">
    <property type="entry name" value="RRM_dom"/>
</dbReference>
<dbReference type="CDD" id="cd12281">
    <property type="entry name" value="RRM1_TatSF1_like"/>
    <property type="match status" value="1"/>
</dbReference>
<dbReference type="Pfam" id="PF00076">
    <property type="entry name" value="RRM_1"/>
    <property type="match status" value="2"/>
</dbReference>
<dbReference type="InterPro" id="IPR035445">
    <property type="entry name" value="GYF-like_dom_sf"/>
</dbReference>
<evidence type="ECO:0000256" key="4">
    <source>
        <dbReference type="ARBA" id="ARBA00022884"/>
    </source>
</evidence>
<dbReference type="FunFam" id="3.30.70.330:FF:000105">
    <property type="entry name" value="HIV Tat-specific factor 1 homolog"/>
    <property type="match status" value="1"/>
</dbReference>
<feature type="domain" description="RRM" evidence="8">
    <location>
        <begin position="275"/>
        <end position="360"/>
    </location>
</feature>
<evidence type="ECO:0000256" key="6">
    <source>
        <dbReference type="PROSITE-ProRule" id="PRU00176"/>
    </source>
</evidence>
<feature type="region of interest" description="Disordered" evidence="7">
    <location>
        <begin position="497"/>
        <end position="523"/>
    </location>
</feature>
<feature type="compositionally biased region" description="Basic and acidic residues" evidence="7">
    <location>
        <begin position="244"/>
        <end position="255"/>
    </location>
</feature>
<dbReference type="Pfam" id="PF14237">
    <property type="entry name" value="GYF_2"/>
    <property type="match status" value="3"/>
</dbReference>
<proteinExistence type="inferred from homology"/>
<dbReference type="InterPro" id="IPR034393">
    <property type="entry name" value="TatSF1-like"/>
</dbReference>